<dbReference type="OrthoDB" id="9773381at2"/>
<keyword evidence="1" id="KW-0732">Signal</keyword>
<evidence type="ECO:0000313" key="3">
    <source>
        <dbReference type="Proteomes" id="UP000199321"/>
    </source>
</evidence>
<protein>
    <recommendedName>
        <fullName evidence="4">DUF4835 domain-containing protein</fullName>
    </recommendedName>
</protein>
<dbReference type="Proteomes" id="UP000199321">
    <property type="component" value="Unassembled WGS sequence"/>
</dbReference>
<accession>A0A1G7EM07</accession>
<feature type="chain" id="PRO_5011792539" description="DUF4835 domain-containing protein" evidence="1">
    <location>
        <begin position="20"/>
        <end position="296"/>
    </location>
</feature>
<evidence type="ECO:0000256" key="1">
    <source>
        <dbReference type="SAM" id="SignalP"/>
    </source>
</evidence>
<proteinExistence type="predicted"/>
<feature type="signal peptide" evidence="1">
    <location>
        <begin position="1"/>
        <end position="19"/>
    </location>
</feature>
<evidence type="ECO:0000313" key="2">
    <source>
        <dbReference type="EMBL" id="SDE64718.1"/>
    </source>
</evidence>
<dbReference type="EMBL" id="FNBA01000002">
    <property type="protein sequence ID" value="SDE64718.1"/>
    <property type="molecule type" value="Genomic_DNA"/>
</dbReference>
<dbReference type="AlphaFoldDB" id="A0A1G7EM07"/>
<dbReference type="InterPro" id="IPR032274">
    <property type="entry name" value="DUF4835"/>
</dbReference>
<reference evidence="2 3" key="1">
    <citation type="submission" date="2016-10" db="EMBL/GenBank/DDBJ databases">
        <authorList>
            <person name="de Groot N.N."/>
        </authorList>
    </citation>
    <scope>NUCLEOTIDE SEQUENCE [LARGE SCALE GENOMIC DNA]</scope>
    <source>
        <strain evidence="2 3">DSM 16195</strain>
    </source>
</reference>
<keyword evidence="3" id="KW-1185">Reference proteome</keyword>
<name>A0A1G7EM07_9FLAO</name>
<organism evidence="2 3">
    <name type="scientific">Ulvibacter litoralis</name>
    <dbReference type="NCBI Taxonomy" id="227084"/>
    <lineage>
        <taxon>Bacteria</taxon>
        <taxon>Pseudomonadati</taxon>
        <taxon>Bacteroidota</taxon>
        <taxon>Flavobacteriia</taxon>
        <taxon>Flavobacteriales</taxon>
        <taxon>Flavobacteriaceae</taxon>
        <taxon>Ulvibacter</taxon>
    </lineage>
</organism>
<dbReference type="STRING" id="227084.SAMN05421855_10243"/>
<dbReference type="RefSeq" id="WP_093142031.1">
    <property type="nucleotide sequence ID" value="NZ_BMWO01000002.1"/>
</dbReference>
<dbReference type="Pfam" id="PF16119">
    <property type="entry name" value="DUF4835"/>
    <property type="match status" value="1"/>
</dbReference>
<sequence>MRSSILFIAFIVGIFTVQAQELNSTVIIDAEQTGQSNQQIFKTLEQQLTEFINNRSWTNKEYKNQERIDCSFTLIVSEYDGTNFTASLQVGATRPVFNSTYDSPIYNYNDRQVSFMYKEFEPLTFNINTFDSNLVSVIAYHVYTIIGLDADSFELNGGDAYFAIAKQIVGTAASSNYSGWKPTDGTQSRYQYNNAILSNVYKEFHTAMYDYHRVGLDVMESKPKEAKVAIIGAIKTLKGINDRRPNSYLLRTFFDAKSEEIQAIFSGGPRVDIAELVENLTRMAPTKRSNWNEIKL</sequence>
<evidence type="ECO:0008006" key="4">
    <source>
        <dbReference type="Google" id="ProtNLM"/>
    </source>
</evidence>
<gene>
    <name evidence="2" type="ORF">SAMN05421855_10243</name>
</gene>